<dbReference type="PROSITE" id="PS50293">
    <property type="entry name" value="TPR_REGION"/>
    <property type="match status" value="1"/>
</dbReference>
<protein>
    <submittedName>
        <fullName evidence="5">Predicted protein</fullName>
    </submittedName>
</protein>
<keyword evidence="3" id="KW-0472">Membrane</keyword>
<feature type="non-terminal residue" evidence="5">
    <location>
        <position position="728"/>
    </location>
</feature>
<dbReference type="Proteomes" id="UP000001876">
    <property type="component" value="Unassembled WGS sequence"/>
</dbReference>
<dbReference type="InterPro" id="IPR011641">
    <property type="entry name" value="Tyr-kin_ephrin_A/B_rcpt-like"/>
</dbReference>
<dbReference type="InterPro" id="IPR019734">
    <property type="entry name" value="TPR_rpt"/>
</dbReference>
<gene>
    <name evidence="5" type="ORF">MICPUCDRAFT_67304</name>
</gene>
<dbReference type="Pfam" id="PF13181">
    <property type="entry name" value="TPR_8"/>
    <property type="match status" value="2"/>
</dbReference>
<organism evidence="6">
    <name type="scientific">Micromonas pusilla (strain CCMP1545)</name>
    <name type="common">Picoplanktonic green alga</name>
    <dbReference type="NCBI Taxonomy" id="564608"/>
    <lineage>
        <taxon>Eukaryota</taxon>
        <taxon>Viridiplantae</taxon>
        <taxon>Chlorophyta</taxon>
        <taxon>Mamiellophyceae</taxon>
        <taxon>Mamiellales</taxon>
        <taxon>Mamiellaceae</taxon>
        <taxon>Micromonas</taxon>
    </lineage>
</organism>
<evidence type="ECO:0000256" key="1">
    <source>
        <dbReference type="PROSITE-ProRule" id="PRU00339"/>
    </source>
</evidence>
<accession>C1MQ98</accession>
<dbReference type="InterPro" id="IPR009030">
    <property type="entry name" value="Growth_fac_rcpt_cys_sf"/>
</dbReference>
<feature type="repeat" description="TPR" evidence="1">
    <location>
        <begin position="628"/>
        <end position="661"/>
    </location>
</feature>
<keyword evidence="3" id="KW-1133">Transmembrane helix</keyword>
<name>C1MQ98_MICPC</name>
<dbReference type="GeneID" id="9683158"/>
<feature type="compositionally biased region" description="Pro residues" evidence="2">
    <location>
        <begin position="166"/>
        <end position="189"/>
    </location>
</feature>
<dbReference type="STRING" id="564608.C1MQ98"/>
<dbReference type="PANTHER" id="PTHR46104:SF1">
    <property type="entry name" value="GENE 9195-RELATED"/>
    <property type="match status" value="1"/>
</dbReference>
<dbReference type="SUPFAM" id="SSF57184">
    <property type="entry name" value="Growth factor receptor domain"/>
    <property type="match status" value="2"/>
</dbReference>
<dbReference type="PANTHER" id="PTHR46104">
    <property type="entry name" value="GENE 9195-RELATED-RELATED"/>
    <property type="match status" value="1"/>
</dbReference>
<dbReference type="OrthoDB" id="546201at2759"/>
<dbReference type="Gene3D" id="2.10.220.10">
    <property type="entry name" value="Hormone Receptor, Insulin-like Growth Factor Receptor 1, Chain A, domain 2"/>
    <property type="match status" value="1"/>
</dbReference>
<dbReference type="Pfam" id="PF07699">
    <property type="entry name" value="Ephrin_rec_like"/>
    <property type="match status" value="1"/>
</dbReference>
<dbReference type="AlphaFoldDB" id="C1MQ98"/>
<dbReference type="PROSITE" id="PS50005">
    <property type="entry name" value="TPR"/>
    <property type="match status" value="1"/>
</dbReference>
<reference evidence="5 6" key="1">
    <citation type="journal article" date="2009" name="Science">
        <title>Green evolution and dynamic adaptations revealed by genomes of the marine picoeukaryotes Micromonas.</title>
        <authorList>
            <person name="Worden A.Z."/>
            <person name="Lee J.H."/>
            <person name="Mock T."/>
            <person name="Rouze P."/>
            <person name="Simmons M.P."/>
            <person name="Aerts A.L."/>
            <person name="Allen A.E."/>
            <person name="Cuvelier M.L."/>
            <person name="Derelle E."/>
            <person name="Everett M.V."/>
            <person name="Foulon E."/>
            <person name="Grimwood J."/>
            <person name="Gundlach H."/>
            <person name="Henrissat B."/>
            <person name="Napoli C."/>
            <person name="McDonald S.M."/>
            <person name="Parker M.S."/>
            <person name="Rombauts S."/>
            <person name="Salamov A."/>
            <person name="Von Dassow P."/>
            <person name="Badger J.H."/>
            <person name="Coutinho P.M."/>
            <person name="Demir E."/>
            <person name="Dubchak I."/>
            <person name="Gentemann C."/>
            <person name="Eikrem W."/>
            <person name="Gready J.E."/>
            <person name="John U."/>
            <person name="Lanier W."/>
            <person name="Lindquist E.A."/>
            <person name="Lucas S."/>
            <person name="Mayer K.F."/>
            <person name="Moreau H."/>
            <person name="Not F."/>
            <person name="Otillar R."/>
            <person name="Panaud O."/>
            <person name="Pangilinan J."/>
            <person name="Paulsen I."/>
            <person name="Piegu B."/>
            <person name="Poliakov A."/>
            <person name="Robbens S."/>
            <person name="Schmutz J."/>
            <person name="Toulza E."/>
            <person name="Wyss T."/>
            <person name="Zelensky A."/>
            <person name="Zhou K."/>
            <person name="Armbrust E.V."/>
            <person name="Bhattacharya D."/>
            <person name="Goodenough U.W."/>
            <person name="Van de Peer Y."/>
            <person name="Grigoriev I.V."/>
        </authorList>
    </citation>
    <scope>NUCLEOTIDE SEQUENCE [LARGE SCALE GENOMIC DNA]</scope>
    <source>
        <strain evidence="5 6">CCMP1545</strain>
    </source>
</reference>
<evidence type="ECO:0000256" key="2">
    <source>
        <dbReference type="SAM" id="MobiDB-lite"/>
    </source>
</evidence>
<feature type="domain" description="Tyrosine-protein kinase ephrin type A/B receptor-like" evidence="4">
    <location>
        <begin position="74"/>
        <end position="125"/>
    </location>
</feature>
<keyword evidence="6" id="KW-1185">Reference proteome</keyword>
<dbReference type="Gene3D" id="1.25.40.10">
    <property type="entry name" value="Tetratricopeptide repeat domain"/>
    <property type="match status" value="1"/>
</dbReference>
<dbReference type="OMA" id="NCDANQY"/>
<dbReference type="SMART" id="SM01411">
    <property type="entry name" value="Ephrin_rec_like"/>
    <property type="match status" value="4"/>
</dbReference>
<keyword evidence="1" id="KW-0802">TPR repeat</keyword>
<evidence type="ECO:0000313" key="5">
    <source>
        <dbReference type="EMBL" id="EEH57671.1"/>
    </source>
</evidence>
<dbReference type="EMBL" id="GG663738">
    <property type="protein sequence ID" value="EEH57671.1"/>
    <property type="molecule type" value="Genomic_DNA"/>
</dbReference>
<dbReference type="InterPro" id="IPR011990">
    <property type="entry name" value="TPR-like_helical_dom_sf"/>
</dbReference>
<dbReference type="RefSeq" id="XP_003057720.1">
    <property type="nucleotide sequence ID" value="XM_003057674.1"/>
</dbReference>
<feature type="region of interest" description="Disordered" evidence="2">
    <location>
        <begin position="157"/>
        <end position="194"/>
    </location>
</feature>
<evidence type="ECO:0000256" key="3">
    <source>
        <dbReference type="SAM" id="Phobius"/>
    </source>
</evidence>
<proteinExistence type="predicted"/>
<feature type="transmembrane region" description="Helical" evidence="3">
    <location>
        <begin position="469"/>
        <end position="488"/>
    </location>
</feature>
<dbReference type="SUPFAM" id="SSF48452">
    <property type="entry name" value="TPR-like"/>
    <property type="match status" value="2"/>
</dbReference>
<dbReference type="Pfam" id="PF13432">
    <property type="entry name" value="TPR_16"/>
    <property type="match status" value="1"/>
</dbReference>
<evidence type="ECO:0000259" key="4">
    <source>
        <dbReference type="Pfam" id="PF07699"/>
    </source>
</evidence>
<dbReference type="Gene3D" id="2.10.50.10">
    <property type="entry name" value="Tumor Necrosis Factor Receptor, subunit A, domain 2"/>
    <property type="match status" value="2"/>
</dbReference>
<dbReference type="KEGG" id="mpp:MICPUCDRAFT_67304"/>
<keyword evidence="3" id="KW-0812">Transmembrane</keyword>
<sequence>MLRCDSGWYAVAGKANCTQCAPGYACPNADGTSIEQCVAGTFAAAGSAQCTSCPPGFACPDTTDISAMTSCAAGTYSAGGLAACAECPVGYYGPNAGAVSLAAGCVACGKGYYSNVTAATSAATCVVCPVDTYCPLEGNELPTACGSGLSTFGATGGTSAGACTTAPPPPPPPSPPPPPPSPPPPPVPPALAAGVTPPTMKVSIDGTVAAFDATAEATFKAGVAASAGGGSVAADVVITAVTSGSVILDFYVNNAALFPVALGGGWNTTELTRVTTAINAAITAGTLSVGATVLSAAVSSDCPAGTYVYSTTGGTNVCELCATGTYSSVANAAMCTPCALGTAAASRGATSCAACLAGYVAAALGTDVCAACPAGTIQPATGQSACVDCDDYFFSAAAASTTCVACPATYLSGPSAWVAETPRMRADGALTAAVDDAVNRRGCIPNVTVYEFVPDAEASTTVALGMQHAYIAAAAFAATLLVMCYMGYGHWREQRLLLKYAGGDSFYEMVMPNNEDEDRRGVVVQTEKADILGISEAIQTGHIDDAELVIGRILERDASQSEALHAMAVIHAMYGEFDDAMKALTAAEKKQSRSHYENTRGVLLTRMGKYDAAVQAFEVAIRKDQLFAVAYANLGVAHMLEGNFEAATKAFNAALEKEEFFFKPRYNLGLLCAKTGRMHDAKKHFKESAELKHRSLESHFNLGMLYARDNAIDAAEKCFEKCLDIDAK</sequence>
<dbReference type="SMART" id="SM00028">
    <property type="entry name" value="TPR"/>
    <property type="match status" value="5"/>
</dbReference>
<dbReference type="eggNOG" id="ENOG502SCQT">
    <property type="taxonomic scope" value="Eukaryota"/>
</dbReference>
<evidence type="ECO:0000313" key="6">
    <source>
        <dbReference type="Proteomes" id="UP000001876"/>
    </source>
</evidence>